<protein>
    <recommendedName>
        <fullName evidence="9">Gram-positive cocci surface proteins LPxTG domain-containing protein</fullName>
    </recommendedName>
</protein>
<comment type="caution">
    <text evidence="10">The sequence shown here is derived from an EMBL/GenBank/DDBJ whole genome shotgun (WGS) entry which is preliminary data.</text>
</comment>
<dbReference type="InterPro" id="IPR011252">
    <property type="entry name" value="Fibrogen-bd_dom1"/>
</dbReference>
<feature type="domain" description="Gram-positive cocci surface proteins LPxTG" evidence="9">
    <location>
        <begin position="741"/>
        <end position="775"/>
    </location>
</feature>
<evidence type="ECO:0000256" key="5">
    <source>
        <dbReference type="ARBA" id="ARBA00023088"/>
    </source>
</evidence>
<sequence length="775" mass="85206">MKSVVFRKIFFYMLTVFTVFTLLLSSSANVLADAVQSSQTTSSTISKVGSSESSVSNPAPPTNSASTSSVSDADATETNKTKLAASSHTPSDISNRITGLTVVDRDSGTAKGQYTDGNFLSVRGTFSDRAGKILGGDYIKVAWPTSGQAIINGFNGQKDLYIDGINVGIYRVDANGATLTFNDNINNLSNVHGDFSFDVQVRNFSSEDQSISINSGSAIVRVNTKGVTGGEDRPTGQGWRGSKVGNLSNYQGENTIRWGIYLNSERARLDKDIVVDDTMQGGQELKKDRITVIVDRGRQLRLADFLNQYPKSSATVEDNKIHFNFNAKEFSGHGLAISYTTVITDNDLSNFDNSAIVSYKLVGEEAKTVTYNKSVQNASFDASVTGTEPGELKIIKKVSGKDQVLPGVKFKITYPSGKEIYETTNNSGIIDIKNLPAGTYKAQEVSAPDWIDVESVKDKVYEIRVSASEKGRALVVYNTPKRTKRDTDSIPWTDYSNNKAKTVIPWTDYSNNKAKIVIPWTDYSNNKAKIVIPWTDYSNNKAKEVIPWTDYSNNKAKEVIPWTDYSNNKAKVVIPWTDYSNNKAKIVIPWTDYSNNKAKVVIPWTDYSNNKAKVVIPWTDYSNNKAKEVIPWTDYSNNKAKEVIPWTDYSNNKAKEVIPWTPLTPAKEVKPWVPLKPSTTVIPWTELTTAESSSEPKQEASSTKNSTNSSSISSSNSSTSSSISSASSSERKQAAKKGNFLPQTGEKSTMLISIVGVALIILSIVIILNRRKENK</sequence>
<dbReference type="InterPro" id="IPR019931">
    <property type="entry name" value="LPXTG_anchor"/>
</dbReference>
<dbReference type="InterPro" id="IPR008966">
    <property type="entry name" value="Adhesion_dom_sf"/>
</dbReference>
<dbReference type="Gene3D" id="2.60.40.740">
    <property type="match status" value="1"/>
</dbReference>
<keyword evidence="7" id="KW-1133">Transmembrane helix</keyword>
<feature type="signal peptide" evidence="8">
    <location>
        <begin position="1"/>
        <end position="32"/>
    </location>
</feature>
<dbReference type="GO" id="GO:0005518">
    <property type="term" value="F:collagen binding"/>
    <property type="evidence" value="ECO:0007669"/>
    <property type="project" value="InterPro"/>
</dbReference>
<dbReference type="Pfam" id="PF00746">
    <property type="entry name" value="Gram_pos_anchor"/>
    <property type="match status" value="1"/>
</dbReference>
<keyword evidence="7" id="KW-0472">Membrane</keyword>
<dbReference type="PROSITE" id="PS50847">
    <property type="entry name" value="GRAM_POS_ANCHORING"/>
    <property type="match status" value="1"/>
</dbReference>
<dbReference type="Pfam" id="PF17802">
    <property type="entry name" value="SpaA"/>
    <property type="match status" value="1"/>
</dbReference>
<dbReference type="Pfam" id="PF05737">
    <property type="entry name" value="Collagen_bind"/>
    <property type="match status" value="1"/>
</dbReference>
<feature type="compositionally biased region" description="Low complexity" evidence="6">
    <location>
        <begin position="700"/>
        <end position="728"/>
    </location>
</feature>
<dbReference type="NCBIfam" id="TIGR01167">
    <property type="entry name" value="LPXTG_anchor"/>
    <property type="match status" value="1"/>
</dbReference>
<evidence type="ECO:0000256" key="1">
    <source>
        <dbReference type="ARBA" id="ARBA00004168"/>
    </source>
</evidence>
<feature type="compositionally biased region" description="Low complexity" evidence="6">
    <location>
        <begin position="42"/>
        <end position="73"/>
    </location>
</feature>
<dbReference type="Pfam" id="PF17961">
    <property type="entry name" value="Big_8"/>
    <property type="match status" value="1"/>
</dbReference>
<evidence type="ECO:0000313" key="11">
    <source>
        <dbReference type="Proteomes" id="UP000245607"/>
    </source>
</evidence>
<dbReference type="InterPro" id="IPR013783">
    <property type="entry name" value="Ig-like_fold"/>
</dbReference>
<evidence type="ECO:0000256" key="6">
    <source>
        <dbReference type="SAM" id="MobiDB-lite"/>
    </source>
</evidence>
<evidence type="ECO:0000256" key="3">
    <source>
        <dbReference type="ARBA" id="ARBA00022525"/>
    </source>
</evidence>
<dbReference type="GO" id="GO:0007155">
    <property type="term" value="P:cell adhesion"/>
    <property type="evidence" value="ECO:0007669"/>
    <property type="project" value="InterPro"/>
</dbReference>
<evidence type="ECO:0000256" key="2">
    <source>
        <dbReference type="ARBA" id="ARBA00022512"/>
    </source>
</evidence>
<evidence type="ECO:0000313" key="10">
    <source>
        <dbReference type="EMBL" id="PWG51029.1"/>
    </source>
</evidence>
<evidence type="ECO:0000256" key="4">
    <source>
        <dbReference type="ARBA" id="ARBA00022729"/>
    </source>
</evidence>
<dbReference type="Gene3D" id="2.60.40.10">
    <property type="entry name" value="Immunoglobulins"/>
    <property type="match status" value="1"/>
</dbReference>
<comment type="subcellular location">
    <subcellularLocation>
        <location evidence="1">Secreted</location>
        <location evidence="1">Cell wall</location>
        <topology evidence="1">Peptidoglycan-anchor</topology>
    </subcellularLocation>
</comment>
<evidence type="ECO:0000259" key="9">
    <source>
        <dbReference type="PROSITE" id="PS50847"/>
    </source>
</evidence>
<feature type="region of interest" description="Disordered" evidence="6">
    <location>
        <begin position="687"/>
        <end position="730"/>
    </location>
</feature>
<dbReference type="SUPFAM" id="SSF49478">
    <property type="entry name" value="Cna protein B-type domain"/>
    <property type="match status" value="1"/>
</dbReference>
<organism evidence="10 11">
    <name type="scientific">Ligilactobacillus salivarius</name>
    <dbReference type="NCBI Taxonomy" id="1624"/>
    <lineage>
        <taxon>Bacteria</taxon>
        <taxon>Bacillati</taxon>
        <taxon>Bacillota</taxon>
        <taxon>Bacilli</taxon>
        <taxon>Lactobacillales</taxon>
        <taxon>Lactobacillaceae</taxon>
        <taxon>Ligilactobacillus</taxon>
    </lineage>
</organism>
<dbReference type="SUPFAM" id="SSF49401">
    <property type="entry name" value="Bacterial adhesins"/>
    <property type="match status" value="2"/>
</dbReference>
<keyword evidence="2" id="KW-0134">Cell wall</keyword>
<dbReference type="InterPro" id="IPR041171">
    <property type="entry name" value="SDR_Ig"/>
</dbReference>
<proteinExistence type="predicted"/>
<keyword evidence="7" id="KW-0812">Transmembrane</keyword>
<feature type="region of interest" description="Disordered" evidence="6">
    <location>
        <begin position="42"/>
        <end position="91"/>
    </location>
</feature>
<accession>A0A2U2M2D9</accession>
<keyword evidence="3" id="KW-0964">Secreted</keyword>
<evidence type="ECO:0000256" key="8">
    <source>
        <dbReference type="SAM" id="SignalP"/>
    </source>
</evidence>
<dbReference type="InterPro" id="IPR041033">
    <property type="entry name" value="SpaA_PFL_dom_1"/>
</dbReference>
<dbReference type="EMBL" id="QFAS01000010">
    <property type="protein sequence ID" value="PWG51029.1"/>
    <property type="molecule type" value="Genomic_DNA"/>
</dbReference>
<gene>
    <name evidence="10" type="ORF">DB362_09300</name>
</gene>
<feature type="transmembrane region" description="Helical" evidence="7">
    <location>
        <begin position="750"/>
        <end position="768"/>
    </location>
</feature>
<dbReference type="InterPro" id="IPR008456">
    <property type="entry name" value="Collagen-bd_dom"/>
</dbReference>
<dbReference type="RefSeq" id="WP_109242297.1">
    <property type="nucleotide sequence ID" value="NZ_QFAS01000010.1"/>
</dbReference>
<dbReference type="Gene3D" id="2.60.40.1280">
    <property type="match status" value="1"/>
</dbReference>
<dbReference type="Proteomes" id="UP000245607">
    <property type="component" value="Unassembled WGS sequence"/>
</dbReference>
<keyword evidence="5" id="KW-0572">Peptidoglycan-anchor</keyword>
<dbReference type="AlphaFoldDB" id="A0A2U2M2D9"/>
<keyword evidence="4 8" id="KW-0732">Signal</keyword>
<evidence type="ECO:0000256" key="7">
    <source>
        <dbReference type="SAM" id="Phobius"/>
    </source>
</evidence>
<name>A0A2U2M2D9_9LACO</name>
<feature type="chain" id="PRO_5039552477" description="Gram-positive cocci surface proteins LPxTG domain-containing protein" evidence="8">
    <location>
        <begin position="33"/>
        <end position="775"/>
    </location>
</feature>
<reference evidence="10 11" key="1">
    <citation type="submission" date="2018-05" db="EMBL/GenBank/DDBJ databases">
        <title>Lactobacillus salivarius genome sequencing and assembly.</title>
        <authorList>
            <person name="Audisio C."/>
            <person name="Albarracin L."/>
            <person name="Torres M.J."/>
            <person name="Hebert E.M."/>
            <person name="Saavedra L."/>
        </authorList>
    </citation>
    <scope>NUCLEOTIDE SEQUENCE [LARGE SCALE GENOMIC DNA]</scope>
    <source>
        <strain evidence="10 11">A3iob</strain>
    </source>
</reference>